<evidence type="ECO:0000313" key="2">
    <source>
        <dbReference type="EMBL" id="ETW04615.1"/>
    </source>
</evidence>
<dbReference type="SMART" id="SM00487">
    <property type="entry name" value="DEXDc"/>
    <property type="match status" value="1"/>
</dbReference>
<dbReference type="VEuPathDB" id="FungiDB:H310_03810"/>
<feature type="domain" description="Helicase ATP-binding" evidence="1">
    <location>
        <begin position="10"/>
        <end position="198"/>
    </location>
</feature>
<sequence length="264" mass="29569">MNCVQEQALPAAFNSNGNLVVSSPTGSGKTSIFEAAFLRHWKEQRQHNATSTSGVVLYLAPVKSLLHERKLNWSKRFKPLDITFLDLHDLAFEDLQSIMKHDVLLSTPEKWDVLTRSSLELLGCVGLLLVDEVHHIADGVRGATLEAVITRMLYCSRITFNQNHRAPLTTLRIVAASATFPNINDIGTWIGCKQDMIFEFGPQYRPVPLELHVLGFKSFGNDYLFETQLDQKVPDVLTKYSNGKPALIFCASRKASIELAKMLV</sequence>
<dbReference type="InterPro" id="IPR014001">
    <property type="entry name" value="Helicase_ATP-bd"/>
</dbReference>
<dbReference type="RefSeq" id="XP_008866053.1">
    <property type="nucleotide sequence ID" value="XM_008867831.1"/>
</dbReference>
<proteinExistence type="predicted"/>
<dbReference type="InterPro" id="IPR027417">
    <property type="entry name" value="P-loop_NTPase"/>
</dbReference>
<dbReference type="GO" id="GO:0005524">
    <property type="term" value="F:ATP binding"/>
    <property type="evidence" value="ECO:0007669"/>
    <property type="project" value="InterPro"/>
</dbReference>
<dbReference type="PANTHER" id="PTHR47835">
    <property type="entry name" value="HFM1, ATP DEPENDENT DNA HELICASE HOMOLOG"/>
    <property type="match status" value="1"/>
</dbReference>
<dbReference type="Pfam" id="PF00270">
    <property type="entry name" value="DEAD"/>
    <property type="match status" value="1"/>
</dbReference>
<accession>A0A024UEI1</accession>
<dbReference type="OrthoDB" id="79052at2759"/>
<dbReference type="AlphaFoldDB" id="A0A024UEI1"/>
<dbReference type="PROSITE" id="PS51192">
    <property type="entry name" value="HELICASE_ATP_BIND_1"/>
    <property type="match status" value="1"/>
</dbReference>
<dbReference type="GO" id="GO:0043138">
    <property type="term" value="F:3'-5' DNA helicase activity"/>
    <property type="evidence" value="ECO:0007669"/>
    <property type="project" value="UniProtKB-EC"/>
</dbReference>
<gene>
    <name evidence="2" type="ORF">H310_03810</name>
</gene>
<dbReference type="Gene3D" id="3.40.50.300">
    <property type="entry name" value="P-loop containing nucleotide triphosphate hydrolases"/>
    <property type="match status" value="2"/>
</dbReference>
<feature type="non-terminal residue" evidence="2">
    <location>
        <position position="264"/>
    </location>
</feature>
<dbReference type="GeneID" id="20080860"/>
<dbReference type="PANTHER" id="PTHR47835:SF3">
    <property type="entry name" value="HELICASE FOR MEIOSIS 1"/>
    <property type="match status" value="1"/>
</dbReference>
<dbReference type="eggNOG" id="KOG0952">
    <property type="taxonomic scope" value="Eukaryota"/>
</dbReference>
<dbReference type="SUPFAM" id="SSF52540">
    <property type="entry name" value="P-loop containing nucleoside triphosphate hydrolases"/>
    <property type="match status" value="2"/>
</dbReference>
<dbReference type="InterPro" id="IPR052247">
    <property type="entry name" value="Meiotic_Crossover_Helicase"/>
</dbReference>
<dbReference type="GO" id="GO:0016787">
    <property type="term" value="F:hydrolase activity"/>
    <property type="evidence" value="ECO:0007669"/>
    <property type="project" value="UniProtKB-KW"/>
</dbReference>
<protein>
    <recommendedName>
        <fullName evidence="1">Helicase ATP-binding domain-containing protein</fullName>
    </recommendedName>
</protein>
<dbReference type="InterPro" id="IPR011545">
    <property type="entry name" value="DEAD/DEAH_box_helicase_dom"/>
</dbReference>
<dbReference type="GO" id="GO:0003676">
    <property type="term" value="F:nucleic acid binding"/>
    <property type="evidence" value="ECO:0007669"/>
    <property type="project" value="InterPro"/>
</dbReference>
<dbReference type="STRING" id="157072.A0A024UEI1"/>
<organism evidence="2">
    <name type="scientific">Aphanomyces invadans</name>
    <dbReference type="NCBI Taxonomy" id="157072"/>
    <lineage>
        <taxon>Eukaryota</taxon>
        <taxon>Sar</taxon>
        <taxon>Stramenopiles</taxon>
        <taxon>Oomycota</taxon>
        <taxon>Saprolegniomycetes</taxon>
        <taxon>Saprolegniales</taxon>
        <taxon>Verrucalvaceae</taxon>
        <taxon>Aphanomyces</taxon>
    </lineage>
</organism>
<reference evidence="2" key="1">
    <citation type="submission" date="2013-12" db="EMBL/GenBank/DDBJ databases">
        <title>The Genome Sequence of Aphanomyces invadans NJM9701.</title>
        <authorList>
            <consortium name="The Broad Institute Genomics Platform"/>
            <person name="Russ C."/>
            <person name="Tyler B."/>
            <person name="van West P."/>
            <person name="Dieguez-Uribeondo J."/>
            <person name="Young S.K."/>
            <person name="Zeng Q."/>
            <person name="Gargeya S."/>
            <person name="Fitzgerald M."/>
            <person name="Abouelleil A."/>
            <person name="Alvarado L."/>
            <person name="Chapman S.B."/>
            <person name="Gainer-Dewar J."/>
            <person name="Goldberg J."/>
            <person name="Griggs A."/>
            <person name="Gujja S."/>
            <person name="Hansen M."/>
            <person name="Howarth C."/>
            <person name="Imamovic A."/>
            <person name="Ireland A."/>
            <person name="Larimer J."/>
            <person name="McCowan C."/>
            <person name="Murphy C."/>
            <person name="Pearson M."/>
            <person name="Poon T.W."/>
            <person name="Priest M."/>
            <person name="Roberts A."/>
            <person name="Saif S."/>
            <person name="Shea T."/>
            <person name="Sykes S."/>
            <person name="Wortman J."/>
            <person name="Nusbaum C."/>
            <person name="Birren B."/>
        </authorList>
    </citation>
    <scope>NUCLEOTIDE SEQUENCE [LARGE SCALE GENOMIC DNA]</scope>
    <source>
        <strain evidence="2">NJM9701</strain>
    </source>
</reference>
<dbReference type="EMBL" id="KI913957">
    <property type="protein sequence ID" value="ETW04615.1"/>
    <property type="molecule type" value="Genomic_DNA"/>
</dbReference>
<evidence type="ECO:0000259" key="1">
    <source>
        <dbReference type="PROSITE" id="PS51192"/>
    </source>
</evidence>
<name>A0A024UEI1_9STRA</name>